<evidence type="ECO:0000313" key="3">
    <source>
        <dbReference type="EMBL" id="QKJ67928.1"/>
    </source>
</evidence>
<dbReference type="GO" id="GO:0016853">
    <property type="term" value="F:isomerase activity"/>
    <property type="evidence" value="ECO:0007669"/>
    <property type="project" value="InterPro"/>
</dbReference>
<name>A0A6M8SV35_9NEIS</name>
<proteinExistence type="inferred from homology"/>
<dbReference type="KEGG" id="dee:HQN60_15020"/>
<reference evidence="3 4" key="1">
    <citation type="submission" date="2020-05" db="EMBL/GenBank/DDBJ databases">
        <title>Complete genome sequence of Deefgea sp. D17.</title>
        <authorList>
            <person name="Bae J.-W."/>
            <person name="Han J.E."/>
        </authorList>
    </citation>
    <scope>NUCLEOTIDE SEQUENCE [LARGE SCALE GENOMIC DNA]</scope>
    <source>
        <strain evidence="3 4">D17</strain>
    </source>
</reference>
<comment type="similarity">
    <text evidence="1 2">Belongs to the enoyl-CoA hydratase/isomerase family.</text>
</comment>
<keyword evidence="4" id="KW-1185">Reference proteome</keyword>
<dbReference type="CDD" id="cd06558">
    <property type="entry name" value="crotonase-like"/>
    <property type="match status" value="1"/>
</dbReference>
<dbReference type="EMBL" id="CP054143">
    <property type="protein sequence ID" value="QKJ67928.1"/>
    <property type="molecule type" value="Genomic_DNA"/>
</dbReference>
<dbReference type="InterPro" id="IPR018376">
    <property type="entry name" value="Enoyl-CoA_hyd/isom_CS"/>
</dbReference>
<dbReference type="Pfam" id="PF00378">
    <property type="entry name" value="ECH_1"/>
    <property type="match status" value="1"/>
</dbReference>
<dbReference type="PANTHER" id="PTHR43149">
    <property type="entry name" value="ENOYL-COA HYDRATASE"/>
    <property type="match status" value="1"/>
</dbReference>
<evidence type="ECO:0000313" key="4">
    <source>
        <dbReference type="Proteomes" id="UP000504844"/>
    </source>
</evidence>
<dbReference type="NCBIfam" id="NF005699">
    <property type="entry name" value="PRK07509.1"/>
    <property type="match status" value="1"/>
</dbReference>
<dbReference type="Proteomes" id="UP000504844">
    <property type="component" value="Chromosome"/>
</dbReference>
<sequence length="262" mass="29055">MPNLHLEIKGPIAYVALNRPEKRNAMSFSLLMDLIETAKQLKKNKQIRCVILLGQGESFSAGIDLNDLNQAKNRWFAMWQLIKPGQSVFQKAFLIWQTLPFPVIAVLHGHCFGAGMQLALAADFRIAAPDCQLSIMESRWGLVPDMGITQTLRGLIASDVAKELTFTGRILSGIEAKALGLISAVDETPLIAATAMAERFCQKSPDALHAGKQVLNAMHLKPSKALRLEKIWQLKLLLGRNSRLARKASKDLTVQFAPRQYD</sequence>
<dbReference type="InterPro" id="IPR045002">
    <property type="entry name" value="Ech1-like"/>
</dbReference>
<dbReference type="AlphaFoldDB" id="A0A6M8SV35"/>
<dbReference type="RefSeq" id="WP_173534429.1">
    <property type="nucleotide sequence ID" value="NZ_CP054143.1"/>
</dbReference>
<evidence type="ECO:0000256" key="1">
    <source>
        <dbReference type="ARBA" id="ARBA00005254"/>
    </source>
</evidence>
<dbReference type="InterPro" id="IPR001753">
    <property type="entry name" value="Enoyl-CoA_hydra/iso"/>
</dbReference>
<dbReference type="PANTHER" id="PTHR43149:SF1">
    <property type="entry name" value="DELTA(3,5)-DELTA(2,4)-DIENOYL-COA ISOMERASE, MITOCHONDRIAL"/>
    <property type="match status" value="1"/>
</dbReference>
<protein>
    <submittedName>
        <fullName evidence="3">Crotonase/enoyl-CoA hydratase family protein</fullName>
    </submittedName>
</protein>
<dbReference type="SUPFAM" id="SSF52096">
    <property type="entry name" value="ClpP/crotonase"/>
    <property type="match status" value="1"/>
</dbReference>
<gene>
    <name evidence="3" type="ORF">HQN60_15020</name>
</gene>
<evidence type="ECO:0000256" key="2">
    <source>
        <dbReference type="RuleBase" id="RU003707"/>
    </source>
</evidence>
<dbReference type="InterPro" id="IPR029045">
    <property type="entry name" value="ClpP/crotonase-like_dom_sf"/>
</dbReference>
<accession>A0A6M8SV35</accession>
<dbReference type="Gene3D" id="3.90.226.10">
    <property type="entry name" value="2-enoyl-CoA Hydratase, Chain A, domain 1"/>
    <property type="match status" value="1"/>
</dbReference>
<organism evidence="3 4">
    <name type="scientific">Deefgea piscis</name>
    <dbReference type="NCBI Taxonomy" id="2739061"/>
    <lineage>
        <taxon>Bacteria</taxon>
        <taxon>Pseudomonadati</taxon>
        <taxon>Pseudomonadota</taxon>
        <taxon>Betaproteobacteria</taxon>
        <taxon>Neisseriales</taxon>
        <taxon>Chitinibacteraceae</taxon>
        <taxon>Deefgea</taxon>
    </lineage>
</organism>
<dbReference type="PROSITE" id="PS00166">
    <property type="entry name" value="ENOYL_COA_HYDRATASE"/>
    <property type="match status" value="1"/>
</dbReference>